<organism evidence="1 2">
    <name type="scientific">Alloprevotella tannerae ATCC 51259</name>
    <dbReference type="NCBI Taxonomy" id="626522"/>
    <lineage>
        <taxon>Bacteria</taxon>
        <taxon>Pseudomonadati</taxon>
        <taxon>Bacteroidota</taxon>
        <taxon>Bacteroidia</taxon>
        <taxon>Bacteroidales</taxon>
        <taxon>Prevotellaceae</taxon>
        <taxon>Alloprevotella</taxon>
    </lineage>
</organism>
<comment type="caution">
    <text evidence="1">The sequence shown here is derived from an EMBL/GenBank/DDBJ whole genome shotgun (WGS) entry which is preliminary data.</text>
</comment>
<name>C9LKF7_9BACT</name>
<reference evidence="1" key="1">
    <citation type="submission" date="2009-09" db="EMBL/GenBank/DDBJ databases">
        <authorList>
            <person name="Weinstock G."/>
            <person name="Sodergren E."/>
            <person name="Clifton S."/>
            <person name="Fulton L."/>
            <person name="Fulton B."/>
            <person name="Courtney L."/>
            <person name="Fronick C."/>
            <person name="Harrison M."/>
            <person name="Strong C."/>
            <person name="Farmer C."/>
            <person name="Delahaunty K."/>
            <person name="Markovic C."/>
            <person name="Hall O."/>
            <person name="Minx P."/>
            <person name="Tomlinson C."/>
            <person name="Mitreva M."/>
            <person name="Nelson J."/>
            <person name="Hou S."/>
            <person name="Wollam A."/>
            <person name="Pepin K.H."/>
            <person name="Johnson M."/>
            <person name="Bhonagiri V."/>
            <person name="Nash W.E."/>
            <person name="Warren W."/>
            <person name="Chinwalla A."/>
            <person name="Mardis E.R."/>
            <person name="Wilson R.K."/>
        </authorList>
    </citation>
    <scope>NUCLEOTIDE SEQUENCE [LARGE SCALE GENOMIC DNA]</scope>
    <source>
        <strain evidence="1">ATCC 51259</strain>
    </source>
</reference>
<proteinExistence type="predicted"/>
<sequence length="44" mass="5120">MPCEVGSEARKEYLGCQIRKINGKKKCRSHPCRKESICLYLSYL</sequence>
<dbReference type="Proteomes" id="UP000003460">
    <property type="component" value="Unassembled WGS sequence"/>
</dbReference>
<keyword evidence="2" id="KW-1185">Reference proteome</keyword>
<dbReference type="AlphaFoldDB" id="C9LKF7"/>
<dbReference type="STRING" id="626522.GCWU000325_02722"/>
<evidence type="ECO:0000313" key="1">
    <source>
        <dbReference type="EMBL" id="EEX70679.1"/>
    </source>
</evidence>
<accession>C9LKF7</accession>
<dbReference type="EMBL" id="ACIJ02000028">
    <property type="protein sequence ID" value="EEX70679.1"/>
    <property type="molecule type" value="Genomic_DNA"/>
</dbReference>
<evidence type="ECO:0000313" key="2">
    <source>
        <dbReference type="Proteomes" id="UP000003460"/>
    </source>
</evidence>
<dbReference type="HOGENOM" id="CLU_3220345_0_0_10"/>
<gene>
    <name evidence="1" type="ORF">GCWU000325_02722</name>
</gene>
<protein>
    <submittedName>
        <fullName evidence="1">Uncharacterized protein</fullName>
    </submittedName>
</protein>